<evidence type="ECO:0000313" key="2">
    <source>
        <dbReference type="EMBL" id="CAL6084227.1"/>
    </source>
</evidence>
<dbReference type="EMBL" id="CATOUU010001166">
    <property type="protein sequence ID" value="CAI9975269.1"/>
    <property type="molecule type" value="Genomic_DNA"/>
</dbReference>
<dbReference type="EMBL" id="CAXDID020000377">
    <property type="protein sequence ID" value="CAL6084227.1"/>
    <property type="molecule type" value="Genomic_DNA"/>
</dbReference>
<dbReference type="AlphaFoldDB" id="A0AA86RBA2"/>
<comment type="caution">
    <text evidence="1">The sequence shown here is derived from an EMBL/GenBank/DDBJ whole genome shotgun (WGS) entry which is preliminary data.</text>
</comment>
<keyword evidence="3" id="KW-1185">Reference proteome</keyword>
<evidence type="ECO:0000313" key="3">
    <source>
        <dbReference type="Proteomes" id="UP001642409"/>
    </source>
</evidence>
<proteinExistence type="predicted"/>
<dbReference type="Proteomes" id="UP001642409">
    <property type="component" value="Unassembled WGS sequence"/>
</dbReference>
<gene>
    <name evidence="2" type="ORF">HINF_LOCUS62101</name>
    <name evidence="1" type="ORF">HINF_LOCUS62914</name>
</gene>
<evidence type="ECO:0000313" key="1">
    <source>
        <dbReference type="EMBL" id="CAI9975269.1"/>
    </source>
</evidence>
<reference evidence="1" key="1">
    <citation type="submission" date="2023-06" db="EMBL/GenBank/DDBJ databases">
        <authorList>
            <person name="Kurt Z."/>
        </authorList>
    </citation>
    <scope>NUCLEOTIDE SEQUENCE</scope>
</reference>
<name>A0AA86RBA2_9EUKA</name>
<protein>
    <submittedName>
        <fullName evidence="2">Hypothetical_protein</fullName>
    </submittedName>
</protein>
<sequence length="152" mass="18092">MNNSALHMEMLRAKKLAIKQQQQQRNTTGTQALKSYMEKQNALKEARQLRNAQLQSVQTIFQPNIVKPKQKWRDTISPLFSALKKQEQLCIRNLSTILYLRNGKNRYLQIIDMNQDLGLVNERTARKIIFKERENIWTEQITKQMEQFELSW</sequence>
<reference evidence="2 3" key="2">
    <citation type="submission" date="2024-07" db="EMBL/GenBank/DDBJ databases">
        <authorList>
            <person name="Akdeniz Z."/>
        </authorList>
    </citation>
    <scope>NUCLEOTIDE SEQUENCE [LARGE SCALE GENOMIC DNA]</scope>
</reference>
<accession>A0AA86RBA2</accession>
<organism evidence="1">
    <name type="scientific">Hexamita inflata</name>
    <dbReference type="NCBI Taxonomy" id="28002"/>
    <lineage>
        <taxon>Eukaryota</taxon>
        <taxon>Metamonada</taxon>
        <taxon>Diplomonadida</taxon>
        <taxon>Hexamitidae</taxon>
        <taxon>Hexamitinae</taxon>
        <taxon>Hexamita</taxon>
    </lineage>
</organism>